<dbReference type="EMBL" id="JADKRP010000001">
    <property type="protein sequence ID" value="MBF4629721.1"/>
    <property type="molecule type" value="Genomic_DNA"/>
</dbReference>
<evidence type="ECO:0000313" key="2">
    <source>
        <dbReference type="EMBL" id="MBF4629721.1"/>
    </source>
</evidence>
<comment type="caution">
    <text evidence="2">The sequence shown here is derived from an EMBL/GenBank/DDBJ whole genome shotgun (WGS) entry which is preliminary data.</text>
</comment>
<feature type="transmembrane region" description="Helical" evidence="1">
    <location>
        <begin position="63"/>
        <end position="80"/>
    </location>
</feature>
<evidence type="ECO:0000313" key="3">
    <source>
        <dbReference type="Proteomes" id="UP000634579"/>
    </source>
</evidence>
<feature type="transmembrane region" description="Helical" evidence="1">
    <location>
        <begin position="36"/>
        <end position="57"/>
    </location>
</feature>
<proteinExistence type="predicted"/>
<dbReference type="AlphaFoldDB" id="A0A8I0S6A2"/>
<accession>A0A8I0S6A2</accession>
<feature type="transmembrane region" description="Helical" evidence="1">
    <location>
        <begin position="175"/>
        <end position="192"/>
    </location>
</feature>
<feature type="transmembrane region" description="Helical" evidence="1">
    <location>
        <begin position="309"/>
        <end position="327"/>
    </location>
</feature>
<keyword evidence="1" id="KW-0812">Transmembrane</keyword>
<feature type="transmembrane region" description="Helical" evidence="1">
    <location>
        <begin position="277"/>
        <end position="297"/>
    </location>
</feature>
<feature type="transmembrane region" description="Helical" evidence="1">
    <location>
        <begin position="207"/>
        <end position="229"/>
    </location>
</feature>
<feature type="transmembrane region" description="Helical" evidence="1">
    <location>
        <begin position="133"/>
        <end position="163"/>
    </location>
</feature>
<keyword evidence="1" id="KW-0472">Membrane</keyword>
<name>A0A8I0S6A2_9MICO</name>
<gene>
    <name evidence="2" type="ORF">ITJ42_00645</name>
</gene>
<reference evidence="2 3" key="1">
    <citation type="submission" date="2020-10" db="EMBL/GenBank/DDBJ databases">
        <title>Draft genome sequences of plant-associated actinobacteria.</title>
        <authorList>
            <person name="Tarlachkov S.V."/>
            <person name="Starodumova I.P."/>
            <person name="Dorofeeva L.V."/>
            <person name="Prisyazhnaya N.V."/>
            <person name="Roubtsova T.V."/>
            <person name="Chizhov V.N."/>
            <person name="Nadler S.A."/>
            <person name="Subbotin S.A."/>
            <person name="Evtushenko L.I."/>
        </authorList>
    </citation>
    <scope>NUCLEOTIDE SEQUENCE [LARGE SCALE GENOMIC DNA]</scope>
    <source>
        <strain evidence="2 3">VKM Ac-2886</strain>
    </source>
</reference>
<sequence>MHNRLLTFGLAGFNLIAVSGILLLPSATGASQRDTVFLSVLVVSVQAGQAVVVQVGSAFPNKAYFTTFLALGVLLASAVFEDVAGALSDFAVPTGLGLAGVLFGTCVGAVAQVELAKGSAFTYQVVLLLRSLIWAGVVGICLFFYDVGVLYASLGAWILIALLSIRRTPVSDTKMNLTLTMLLGAAAGLLYRNDVSLARAAAFGASFHIWNIALVIYTISQSLLGFVVVNEIFSRRTLVLAKLTTRRRYAIKLIVIVSLPVFTVVGIVVQSAFGSNVISVVVQTVVLVLAGSVVAAQASLAHINSSSRAVYLAGAIGFGALVGSYALGVAPAVGLLIELLFSGLVVALGTRGIRGGVSSEPNSPSL</sequence>
<dbReference type="Proteomes" id="UP000634579">
    <property type="component" value="Unassembled WGS sequence"/>
</dbReference>
<dbReference type="RefSeq" id="WP_194674003.1">
    <property type="nucleotide sequence ID" value="NZ_JADKRP010000001.1"/>
</dbReference>
<keyword evidence="1" id="KW-1133">Transmembrane helix</keyword>
<organism evidence="2 3">
    <name type="scientific">Clavibacter phaseoli</name>
    <dbReference type="NCBI Taxonomy" id="1734031"/>
    <lineage>
        <taxon>Bacteria</taxon>
        <taxon>Bacillati</taxon>
        <taxon>Actinomycetota</taxon>
        <taxon>Actinomycetes</taxon>
        <taxon>Micrococcales</taxon>
        <taxon>Microbacteriaceae</taxon>
        <taxon>Clavibacter</taxon>
    </lineage>
</organism>
<keyword evidence="3" id="KW-1185">Reference proteome</keyword>
<feature type="transmembrane region" description="Helical" evidence="1">
    <location>
        <begin position="249"/>
        <end position="271"/>
    </location>
</feature>
<feature type="transmembrane region" description="Helical" evidence="1">
    <location>
        <begin position="92"/>
        <end position="113"/>
    </location>
</feature>
<protein>
    <submittedName>
        <fullName evidence="2">Uncharacterized protein</fullName>
    </submittedName>
</protein>
<evidence type="ECO:0000256" key="1">
    <source>
        <dbReference type="SAM" id="Phobius"/>
    </source>
</evidence>
<feature type="transmembrane region" description="Helical" evidence="1">
    <location>
        <begin position="6"/>
        <end position="24"/>
    </location>
</feature>